<keyword evidence="5" id="KW-0812">Transmembrane</keyword>
<dbReference type="eggNOG" id="KOG1888">
    <property type="taxonomic scope" value="Eukaryota"/>
</dbReference>
<keyword evidence="5" id="KW-1133">Transmembrane helix</keyword>
<dbReference type="OMA" id="QDMFVWN"/>
<evidence type="ECO:0000256" key="5">
    <source>
        <dbReference type="SAM" id="Phobius"/>
    </source>
</evidence>
<evidence type="ECO:0000313" key="7">
    <source>
        <dbReference type="EMBL" id="CCX04486.1"/>
    </source>
</evidence>
<organism evidence="7 8">
    <name type="scientific">Pyronema omphalodes (strain CBS 100304)</name>
    <name type="common">Pyronema confluens</name>
    <dbReference type="NCBI Taxonomy" id="1076935"/>
    <lineage>
        <taxon>Eukaryota</taxon>
        <taxon>Fungi</taxon>
        <taxon>Dikarya</taxon>
        <taxon>Ascomycota</taxon>
        <taxon>Pezizomycotina</taxon>
        <taxon>Pezizomycetes</taxon>
        <taxon>Pezizales</taxon>
        <taxon>Pyronemataceae</taxon>
        <taxon>Pyronema</taxon>
    </lineage>
</organism>
<dbReference type="PROSITE" id="PS50275">
    <property type="entry name" value="SAC"/>
    <property type="match status" value="1"/>
</dbReference>
<feature type="compositionally biased region" description="Pro residues" evidence="4">
    <location>
        <begin position="110"/>
        <end position="132"/>
    </location>
</feature>
<evidence type="ECO:0000259" key="6">
    <source>
        <dbReference type="PROSITE" id="PS50275"/>
    </source>
</evidence>
<reference evidence="7 8" key="1">
    <citation type="journal article" date="2013" name="PLoS Genet.">
        <title>The genome and development-dependent transcriptomes of Pyronema confluens: a window into fungal evolution.</title>
        <authorList>
            <person name="Traeger S."/>
            <person name="Altegoer F."/>
            <person name="Freitag M."/>
            <person name="Gabaldon T."/>
            <person name="Kempken F."/>
            <person name="Kumar A."/>
            <person name="Marcet-Houben M."/>
            <person name="Poggeler S."/>
            <person name="Stajich J.E."/>
            <person name="Nowrousian M."/>
        </authorList>
    </citation>
    <scope>NUCLEOTIDE SEQUENCE [LARGE SCALE GENOMIC DNA]</scope>
    <source>
        <strain evidence="8">CBS 100304</strain>
        <tissue evidence="7">Vegetative mycelium</tissue>
    </source>
</reference>
<dbReference type="GO" id="GO:0043813">
    <property type="term" value="F:phosphatidylinositol-3,5-bisphosphate 5-phosphatase activity"/>
    <property type="evidence" value="ECO:0007669"/>
    <property type="project" value="InterPro"/>
</dbReference>
<dbReference type="Proteomes" id="UP000018144">
    <property type="component" value="Unassembled WGS sequence"/>
</dbReference>
<dbReference type="GO" id="GO:0046856">
    <property type="term" value="P:phosphatidylinositol dephosphorylation"/>
    <property type="evidence" value="ECO:0007669"/>
    <property type="project" value="InterPro"/>
</dbReference>
<feature type="compositionally biased region" description="Basic and acidic residues" evidence="4">
    <location>
        <begin position="156"/>
        <end position="167"/>
    </location>
</feature>
<dbReference type="Pfam" id="PF02383">
    <property type="entry name" value="Syja_N"/>
    <property type="match status" value="1"/>
</dbReference>
<evidence type="ECO:0000313" key="8">
    <source>
        <dbReference type="Proteomes" id="UP000018144"/>
    </source>
</evidence>
<evidence type="ECO:0000256" key="1">
    <source>
        <dbReference type="ARBA" id="ARBA00004308"/>
    </source>
</evidence>
<dbReference type="AlphaFoldDB" id="U4KUQ1"/>
<accession>U4KUQ1</accession>
<dbReference type="PANTHER" id="PTHR45738:SF5">
    <property type="entry name" value="POLYPHOSPHOINOSITIDE PHOSPHATASE"/>
    <property type="match status" value="1"/>
</dbReference>
<feature type="region of interest" description="Disordered" evidence="4">
    <location>
        <begin position="1"/>
        <end position="182"/>
    </location>
</feature>
<evidence type="ECO:0000256" key="3">
    <source>
        <dbReference type="ARBA" id="ARBA00023136"/>
    </source>
</evidence>
<dbReference type="OrthoDB" id="405996at2759"/>
<dbReference type="EMBL" id="HF935206">
    <property type="protein sequence ID" value="CCX04486.1"/>
    <property type="molecule type" value="Genomic_DNA"/>
</dbReference>
<dbReference type="STRING" id="1076935.U4KUQ1"/>
<proteinExistence type="predicted"/>
<dbReference type="GO" id="GO:0012505">
    <property type="term" value="C:endomembrane system"/>
    <property type="evidence" value="ECO:0007669"/>
    <property type="project" value="UniProtKB-SubCell"/>
</dbReference>
<feature type="compositionally biased region" description="Basic and acidic residues" evidence="4">
    <location>
        <begin position="1"/>
        <end position="19"/>
    </location>
</feature>
<evidence type="ECO:0000256" key="2">
    <source>
        <dbReference type="ARBA" id="ARBA00022801"/>
    </source>
</evidence>
<feature type="compositionally biased region" description="Acidic residues" evidence="4">
    <location>
        <begin position="20"/>
        <end position="53"/>
    </location>
</feature>
<protein>
    <submittedName>
        <fullName evidence="7">Similar to Polyphosphoinositide phosphatase acc. no. P42837</fullName>
    </submittedName>
</protein>
<feature type="domain" description="SAC" evidence="6">
    <location>
        <begin position="329"/>
        <end position="690"/>
    </location>
</feature>
<keyword evidence="3 5" id="KW-0472">Membrane</keyword>
<gene>
    <name evidence="7" type="ORF">PCON_02456</name>
</gene>
<dbReference type="PANTHER" id="PTHR45738">
    <property type="entry name" value="POLYPHOSPHOINOSITIDE PHOSPHATASE"/>
    <property type="match status" value="1"/>
</dbReference>
<keyword evidence="2" id="KW-0378">Hydrolase</keyword>
<comment type="subcellular location">
    <subcellularLocation>
        <location evidence="1">Endomembrane system</location>
    </subcellularLocation>
</comment>
<name>U4KUQ1_PYROM</name>
<feature type="transmembrane region" description="Helical" evidence="5">
    <location>
        <begin position="263"/>
        <end position="281"/>
    </location>
</feature>
<sequence length="1047" mass="120303">MADSAVTRDDIEDIYKEGDPEGYEVEEHEEYEGEDDVDQDEDDVDQDEDDAEVEEKGSEYDDSEPPSSPFEEYPAEYTEDFERDKLPDGAPELLADSVPLLETDNAGPEEAPPVLPETLSPPDPEPSLPKPMFPQLSNNSPRPKSRQPYVEDKDEEQSVPRSFDRTGRPIPRNQEADDDDEDQYSVSRMYRFTLYETATRFYIVGSDLLDQQFRIMKIDRTADIGELSVTEDETIYTRSEMMRLLATIEDGNITTGGLKQRCAFWGLLGFIRFTGFYYMLLITKRSIVAMIGGHYVYQIDSTELVPLTTETLSKRPDRNSEEARFVGILGNLDLTRGFYFCYSYDITRTLQHNIIREREALAKGLLHSDRHDYNEMFAWNHYLLQPAKDTIKNVYDWCMPIVHGFVDQANISVYGRSIYVTIIARRSRYFAGARFLKRGTNDLGYVANDVETEQIVSEMLTTSFHAPGKNLYSNPNYTSYVQHRGSIPLFWTQKNDAATPKPPVEMNFVDPFFSAAALHFDDLFARYGAPIIVLNLVKSRERMPRESLLLKEFTQAINYLNQFLPEDKKIHYIAWDMSRAAKSRDQDVIETLETIAENVVTTTSFFHNGGSSDGVRPPQLQNGVCRTNCIDCLDRTNAAQFVIAKRALGHQLHALGVINGTSVEYDTDAVDLFTHMYHDHGDTIAVQYAGSHLVNTMETYRKINQWTSHSRDMLESFKRYYNNSFLDGQRQEAYNLFLGNYIFAQGQPMLWDLSTDYYLHHADPRQGRRRRSYTQWWTPANLEPRQLPPLPQLPPGLADKPYHFYDDYWLEYYRPRAVSSFLKMFAYNLNSTMRYIPLKMTKDGGYDLSPFVPRTSPITSAKDSIKPKKKAKPRKGIIEFYPGYKERSEDTPDRLRAWLELPAAPTLALPLPPSPAPPVLEAPNMAQAVERALNPTISEKEQWEYDSYMSHPLNLPLVVSSEPKEVVSEFVRYVDTPRRTLEVAEEDRLVYEEGVRVPENPLLVEEQDGTKPRYMAYGIYLRTGRLKRQGRREGRGAVVDEEVGGQE</sequence>
<keyword evidence="8" id="KW-1185">Reference proteome</keyword>
<dbReference type="InterPro" id="IPR043573">
    <property type="entry name" value="Fig4-like"/>
</dbReference>
<dbReference type="InterPro" id="IPR002013">
    <property type="entry name" value="SAC_dom"/>
</dbReference>
<evidence type="ECO:0000256" key="4">
    <source>
        <dbReference type="SAM" id="MobiDB-lite"/>
    </source>
</evidence>